<gene>
    <name evidence="1" type="ORF">FA95DRAFT_1500419</name>
</gene>
<name>A0ACB8RER6_9AGAM</name>
<evidence type="ECO:0000313" key="2">
    <source>
        <dbReference type="Proteomes" id="UP000814033"/>
    </source>
</evidence>
<dbReference type="EMBL" id="MU276079">
    <property type="protein sequence ID" value="KAI0042186.1"/>
    <property type="molecule type" value="Genomic_DNA"/>
</dbReference>
<reference evidence="1" key="2">
    <citation type="journal article" date="2022" name="New Phytol.">
        <title>Evolutionary transition to the ectomycorrhizal habit in the genomes of a hyperdiverse lineage of mushroom-forming fungi.</title>
        <authorList>
            <person name="Looney B."/>
            <person name="Miyauchi S."/>
            <person name="Morin E."/>
            <person name="Drula E."/>
            <person name="Courty P.E."/>
            <person name="Kohler A."/>
            <person name="Kuo A."/>
            <person name="LaButti K."/>
            <person name="Pangilinan J."/>
            <person name="Lipzen A."/>
            <person name="Riley R."/>
            <person name="Andreopoulos W."/>
            <person name="He G."/>
            <person name="Johnson J."/>
            <person name="Nolan M."/>
            <person name="Tritt A."/>
            <person name="Barry K.W."/>
            <person name="Grigoriev I.V."/>
            <person name="Nagy L.G."/>
            <person name="Hibbett D."/>
            <person name="Henrissat B."/>
            <person name="Matheny P.B."/>
            <person name="Labbe J."/>
            <person name="Martin F.M."/>
        </authorList>
    </citation>
    <scope>NUCLEOTIDE SEQUENCE</scope>
    <source>
        <strain evidence="1">FP105234-sp</strain>
    </source>
</reference>
<feature type="non-terminal residue" evidence="1">
    <location>
        <position position="1"/>
    </location>
</feature>
<reference evidence="1" key="1">
    <citation type="submission" date="2021-02" db="EMBL/GenBank/DDBJ databases">
        <authorList>
            <consortium name="DOE Joint Genome Institute"/>
            <person name="Ahrendt S."/>
            <person name="Looney B.P."/>
            <person name="Miyauchi S."/>
            <person name="Morin E."/>
            <person name="Drula E."/>
            <person name="Courty P.E."/>
            <person name="Chicoki N."/>
            <person name="Fauchery L."/>
            <person name="Kohler A."/>
            <person name="Kuo A."/>
            <person name="Labutti K."/>
            <person name="Pangilinan J."/>
            <person name="Lipzen A."/>
            <person name="Riley R."/>
            <person name="Andreopoulos W."/>
            <person name="He G."/>
            <person name="Johnson J."/>
            <person name="Barry K.W."/>
            <person name="Grigoriev I.V."/>
            <person name="Nagy L."/>
            <person name="Hibbett D."/>
            <person name="Henrissat B."/>
            <person name="Matheny P.B."/>
            <person name="Labbe J."/>
            <person name="Martin F."/>
        </authorList>
    </citation>
    <scope>NUCLEOTIDE SEQUENCE</scope>
    <source>
        <strain evidence="1">FP105234-sp</strain>
    </source>
</reference>
<sequence length="302" mass="30639">TFTLETLDGGSNPQTKSKAGVEADLDVQYTVGLATGVPTAFISVGDDYQDGDLEGFLDIVNYLLDKDTPNQVMTTSYGENESDMSVELADSLCNAYAQLGARGTTVLFASGDGGVSGSQSQSCTTFVPTFPSGCPFLTSVGATTGTSETAATLSAGGFSNIFGTPDYQTTAKAAYLKTLGSTNSGKYNSSGRGYPDVAAIGQNVGIVYQGSSTSVDGTSCASPIFASVVALLNDRLIAAGKSPLGFLNPFLYSTAGAAALNDIKSGSNPGCNTNGFPAATGWDPVTGLGTPNFSKLLTAVGL</sequence>
<protein>
    <submittedName>
        <fullName evidence="1">Subtilisin-like protein</fullName>
    </submittedName>
</protein>
<dbReference type="Proteomes" id="UP000814033">
    <property type="component" value="Unassembled WGS sequence"/>
</dbReference>
<keyword evidence="2" id="KW-1185">Reference proteome</keyword>
<organism evidence="1 2">
    <name type="scientific">Auriscalpium vulgare</name>
    <dbReference type="NCBI Taxonomy" id="40419"/>
    <lineage>
        <taxon>Eukaryota</taxon>
        <taxon>Fungi</taxon>
        <taxon>Dikarya</taxon>
        <taxon>Basidiomycota</taxon>
        <taxon>Agaricomycotina</taxon>
        <taxon>Agaricomycetes</taxon>
        <taxon>Russulales</taxon>
        <taxon>Auriscalpiaceae</taxon>
        <taxon>Auriscalpium</taxon>
    </lineage>
</organism>
<proteinExistence type="predicted"/>
<accession>A0ACB8RER6</accession>
<comment type="caution">
    <text evidence="1">The sequence shown here is derived from an EMBL/GenBank/DDBJ whole genome shotgun (WGS) entry which is preliminary data.</text>
</comment>
<evidence type="ECO:0000313" key="1">
    <source>
        <dbReference type="EMBL" id="KAI0042186.1"/>
    </source>
</evidence>